<dbReference type="EMBL" id="GBXM01067882">
    <property type="protein sequence ID" value="JAH40695.1"/>
    <property type="molecule type" value="Transcribed_RNA"/>
</dbReference>
<proteinExistence type="predicted"/>
<reference evidence="1" key="2">
    <citation type="journal article" date="2015" name="Fish Shellfish Immunol.">
        <title>Early steps in the European eel (Anguilla anguilla)-Vibrio vulnificus interaction in the gills: Role of the RtxA13 toxin.</title>
        <authorList>
            <person name="Callol A."/>
            <person name="Pajuelo D."/>
            <person name="Ebbesson L."/>
            <person name="Teles M."/>
            <person name="MacKenzie S."/>
            <person name="Amaro C."/>
        </authorList>
    </citation>
    <scope>NUCLEOTIDE SEQUENCE</scope>
</reference>
<reference evidence="1" key="1">
    <citation type="submission" date="2014-11" db="EMBL/GenBank/DDBJ databases">
        <authorList>
            <person name="Amaro Gonzalez C."/>
        </authorList>
    </citation>
    <scope>NUCLEOTIDE SEQUENCE</scope>
</reference>
<sequence length="33" mass="3774">MCSVYCFIYAAIYTQTMDGLLTSDKPHTIFLKV</sequence>
<dbReference type="AlphaFoldDB" id="A0A0E9SJ23"/>
<protein>
    <submittedName>
        <fullName evidence="1">Uncharacterized protein</fullName>
    </submittedName>
</protein>
<accession>A0A0E9SJ23</accession>
<organism evidence="1">
    <name type="scientific">Anguilla anguilla</name>
    <name type="common">European freshwater eel</name>
    <name type="synonym">Muraena anguilla</name>
    <dbReference type="NCBI Taxonomy" id="7936"/>
    <lineage>
        <taxon>Eukaryota</taxon>
        <taxon>Metazoa</taxon>
        <taxon>Chordata</taxon>
        <taxon>Craniata</taxon>
        <taxon>Vertebrata</taxon>
        <taxon>Euteleostomi</taxon>
        <taxon>Actinopterygii</taxon>
        <taxon>Neopterygii</taxon>
        <taxon>Teleostei</taxon>
        <taxon>Anguilliformes</taxon>
        <taxon>Anguillidae</taxon>
        <taxon>Anguilla</taxon>
    </lineage>
</organism>
<evidence type="ECO:0000313" key="1">
    <source>
        <dbReference type="EMBL" id="JAH40695.1"/>
    </source>
</evidence>
<name>A0A0E9SJ23_ANGAN</name>